<dbReference type="SUPFAM" id="SSF52833">
    <property type="entry name" value="Thioredoxin-like"/>
    <property type="match status" value="1"/>
</dbReference>
<accession>A0A271LFB5</accession>
<proteinExistence type="predicted"/>
<feature type="signal peptide" evidence="1">
    <location>
        <begin position="1"/>
        <end position="30"/>
    </location>
</feature>
<dbReference type="InterPro" id="IPR036249">
    <property type="entry name" value="Thioredoxin-like_sf"/>
</dbReference>
<evidence type="ECO:0000256" key="1">
    <source>
        <dbReference type="SAM" id="SignalP"/>
    </source>
</evidence>
<dbReference type="Pfam" id="PF06764">
    <property type="entry name" value="DUF1223"/>
    <property type="match status" value="1"/>
</dbReference>
<evidence type="ECO:0008006" key="4">
    <source>
        <dbReference type="Google" id="ProtNLM"/>
    </source>
</evidence>
<dbReference type="PANTHER" id="PTHR36057:SF1">
    <property type="entry name" value="LIPOPROTEIN LIPID ATTACHMENT SITE-LIKE PROTEIN, PUTATIVE (DUF1223)-RELATED"/>
    <property type="match status" value="1"/>
</dbReference>
<dbReference type="OrthoDB" id="9808254at2"/>
<dbReference type="PANTHER" id="PTHR36057">
    <property type="match status" value="1"/>
</dbReference>
<gene>
    <name evidence="2" type="ORF">CIT26_28425</name>
</gene>
<reference evidence="2 3" key="1">
    <citation type="submission" date="2017-08" db="EMBL/GenBank/DDBJ databases">
        <title>Mesorhizobium wenxinae sp. nov., a novel rhizobial species isolated from root nodules of chickpea (Cicer arietinum L.).</title>
        <authorList>
            <person name="Zhang J."/>
        </authorList>
    </citation>
    <scope>NUCLEOTIDE SEQUENCE [LARGE SCALE GENOMIC DNA]</scope>
    <source>
        <strain evidence="2 3">SDW018</strain>
    </source>
</reference>
<feature type="chain" id="PRO_5013238817" description="DUF1223 domain-containing protein" evidence="1">
    <location>
        <begin position="31"/>
        <end position="272"/>
    </location>
</feature>
<protein>
    <recommendedName>
        <fullName evidence="4">DUF1223 domain-containing protein</fullName>
    </recommendedName>
</protein>
<sequence>MTPRRPLRLAALALALSVFAGAGLAGNALAGEADKPQADKASTDQPLGVVELFTSQGCSSCLPADEFFAELATKENIVALAYHVDYWDYLGWKDTLSRKENTERQYEYMRAFGSRSVYTPQAVINGRSHVNGARRKEVDGALARMERSGEGMRVSIKVSRTSDRVIIDAGDAGTGPSDAHVVIVYFDPPQTIKIGKGENTGRSMTYWNAVSGIQTAGMWHGKAQRYELPMSVISKKGGCAVLLQSVGKDGLPGPILGAALIHKPLPAAHSRP</sequence>
<dbReference type="Proteomes" id="UP000216442">
    <property type="component" value="Unassembled WGS sequence"/>
</dbReference>
<dbReference type="RefSeq" id="WP_095495634.1">
    <property type="nucleotide sequence ID" value="NZ_NPKJ01000068.1"/>
</dbReference>
<keyword evidence="3" id="KW-1185">Reference proteome</keyword>
<organism evidence="2 3">
    <name type="scientific">Mesorhizobium temperatum</name>
    <dbReference type="NCBI Taxonomy" id="241416"/>
    <lineage>
        <taxon>Bacteria</taxon>
        <taxon>Pseudomonadati</taxon>
        <taxon>Pseudomonadota</taxon>
        <taxon>Alphaproteobacteria</taxon>
        <taxon>Hyphomicrobiales</taxon>
        <taxon>Phyllobacteriaceae</taxon>
        <taxon>Mesorhizobium</taxon>
    </lineage>
</organism>
<evidence type="ECO:0000313" key="2">
    <source>
        <dbReference type="EMBL" id="PAQ06105.1"/>
    </source>
</evidence>
<dbReference type="InterPro" id="IPR010634">
    <property type="entry name" value="DUF1223"/>
</dbReference>
<dbReference type="EMBL" id="NPKJ01000068">
    <property type="protein sequence ID" value="PAQ06105.1"/>
    <property type="molecule type" value="Genomic_DNA"/>
</dbReference>
<comment type="caution">
    <text evidence="2">The sequence shown here is derived from an EMBL/GenBank/DDBJ whole genome shotgun (WGS) entry which is preliminary data.</text>
</comment>
<keyword evidence="1" id="KW-0732">Signal</keyword>
<dbReference type="AlphaFoldDB" id="A0A271LFB5"/>
<evidence type="ECO:0000313" key="3">
    <source>
        <dbReference type="Proteomes" id="UP000216442"/>
    </source>
</evidence>
<name>A0A271LFB5_9HYPH</name>